<accession>A0A2M7IH83</accession>
<evidence type="ECO:0000313" key="2">
    <source>
        <dbReference type="Proteomes" id="UP000229561"/>
    </source>
</evidence>
<dbReference type="Proteomes" id="UP000229561">
    <property type="component" value="Unassembled WGS sequence"/>
</dbReference>
<reference evidence="2" key="1">
    <citation type="submission" date="2017-09" db="EMBL/GenBank/DDBJ databases">
        <title>Depth-based differentiation of microbial function through sediment-hosted aquifers and enrichment of novel symbionts in the deep terrestrial subsurface.</title>
        <authorList>
            <person name="Probst A.J."/>
            <person name="Ladd B."/>
            <person name="Jarett J.K."/>
            <person name="Geller-Mcgrath D.E."/>
            <person name="Sieber C.M.K."/>
            <person name="Emerson J.B."/>
            <person name="Anantharaman K."/>
            <person name="Thomas B.C."/>
            <person name="Malmstrom R."/>
            <person name="Stieglmeier M."/>
            <person name="Klingl A."/>
            <person name="Woyke T."/>
            <person name="Ryan C.M."/>
            <person name="Banfield J.F."/>
        </authorList>
    </citation>
    <scope>NUCLEOTIDE SEQUENCE [LARGE SCALE GENOMIC DNA]</scope>
</reference>
<evidence type="ECO:0008006" key="3">
    <source>
        <dbReference type="Google" id="ProtNLM"/>
    </source>
</evidence>
<organism evidence="1 2">
    <name type="scientific">Candidatus Portnoybacteria bacterium CG_4_8_14_3_um_filter_40_10</name>
    <dbReference type="NCBI Taxonomy" id="1974801"/>
    <lineage>
        <taxon>Bacteria</taxon>
        <taxon>Candidatus Portnoyibacteriota</taxon>
    </lineage>
</organism>
<comment type="caution">
    <text evidence="1">The sequence shown here is derived from an EMBL/GenBank/DDBJ whole genome shotgun (WGS) entry which is preliminary data.</text>
</comment>
<dbReference type="EMBL" id="PFGY01000132">
    <property type="protein sequence ID" value="PIW75818.1"/>
    <property type="molecule type" value="Genomic_DNA"/>
</dbReference>
<name>A0A2M7IH83_9BACT</name>
<evidence type="ECO:0000313" key="1">
    <source>
        <dbReference type="EMBL" id="PIW75818.1"/>
    </source>
</evidence>
<gene>
    <name evidence="1" type="ORF">CO001_04665</name>
</gene>
<proteinExistence type="predicted"/>
<dbReference type="AlphaFoldDB" id="A0A2M7IH83"/>
<protein>
    <recommendedName>
        <fullName evidence="3">Phospholipase C/D domain-containing protein</fullName>
    </recommendedName>
</protein>
<sequence>MPPKVSICNFNSIFFIYKIGYPESFRNDGILGSMLPDVRYITKQDRKLTHLKESFKDAKTYGQLFDNILGDTENKISSPDGSSEKIHHFRMGFAFHIALDQWWPKQIYFPSEFEKIGACLKLLDDILLASEVDKINMEDELALSYKIKFLDLSDALIEKWYNFVFGYIKKGPPCKILKKCLSRVSCLTKKHQKKFPEKSIKFLMRAMSEISCRICMNLLAGKRFPKIRFKLGPCGS</sequence>